<evidence type="ECO:0000256" key="1">
    <source>
        <dbReference type="SAM" id="Phobius"/>
    </source>
</evidence>
<gene>
    <name evidence="2" type="ORF">HPK16_00470</name>
</gene>
<dbReference type="EMBL" id="JABJVM010000001">
    <property type="protein sequence ID" value="MBA3924797.1"/>
    <property type="molecule type" value="Genomic_DNA"/>
</dbReference>
<protein>
    <submittedName>
        <fullName evidence="2">Type I toxin-antitoxin system Fst family toxin</fullName>
    </submittedName>
</protein>
<keyword evidence="1" id="KW-0472">Membrane</keyword>
<comment type="caution">
    <text evidence="2">The sequence shown here is derived from an EMBL/GenBank/DDBJ whole genome shotgun (WGS) entry which is preliminary data.</text>
</comment>
<name>A0A7W1YEP2_9LIST</name>
<proteinExistence type="predicted"/>
<feature type="transmembrane region" description="Helical" evidence="1">
    <location>
        <begin position="6"/>
        <end position="24"/>
    </location>
</feature>
<keyword evidence="3" id="KW-1185">Reference proteome</keyword>
<dbReference type="Proteomes" id="UP000548787">
    <property type="component" value="Unassembled WGS sequence"/>
</dbReference>
<dbReference type="NCBIfam" id="NF033608">
    <property type="entry name" value="type_I_tox_Fst"/>
    <property type="match status" value="1"/>
</dbReference>
<reference evidence="2 3" key="1">
    <citation type="submission" date="2020-08" db="EMBL/GenBank/DDBJ databases">
        <title>Listeria ohnekaius sp. nov. and Listeria portnoyii sp. nov. isolated from non-agricultural and natural environments.</title>
        <authorList>
            <person name="Weller D."/>
            <person name="Belias A.M."/>
            <person name="Liao J."/>
            <person name="Guo S."/>
            <person name="Orsi R.H."/>
            <person name="Wiedmann M."/>
        </authorList>
    </citation>
    <scope>NUCLEOTIDE SEQUENCE [LARGE SCALE GENOMIC DNA]</scope>
    <source>
        <strain evidence="2 3">FSL W9-0585</strain>
    </source>
</reference>
<keyword evidence="1" id="KW-0812">Transmembrane</keyword>
<dbReference type="AlphaFoldDB" id="A0A7W1YEP2"/>
<keyword evidence="1" id="KW-1133">Transmembrane helix</keyword>
<sequence>MLIFSSIVAPILVGITLVTYKYWLEHRSNKSNRRSKF</sequence>
<evidence type="ECO:0000313" key="3">
    <source>
        <dbReference type="Proteomes" id="UP000548787"/>
    </source>
</evidence>
<evidence type="ECO:0000313" key="2">
    <source>
        <dbReference type="EMBL" id="MBA3924797.1"/>
    </source>
</evidence>
<accession>A0A7W1YEP2</accession>
<organism evidence="2 3">
    <name type="scientific">Listeria rustica</name>
    <dbReference type="NCBI Taxonomy" id="2713503"/>
    <lineage>
        <taxon>Bacteria</taxon>
        <taxon>Bacillati</taxon>
        <taxon>Bacillota</taxon>
        <taxon>Bacilli</taxon>
        <taxon>Bacillales</taxon>
        <taxon>Listeriaceae</taxon>
        <taxon>Listeria</taxon>
    </lineage>
</organism>